<dbReference type="Proteomes" id="UP000698800">
    <property type="component" value="Unassembled WGS sequence"/>
</dbReference>
<evidence type="ECO:0000313" key="1">
    <source>
        <dbReference type="EMBL" id="KAH0536661.1"/>
    </source>
</evidence>
<gene>
    <name evidence="1" type="ORF">FGG08_006487</name>
</gene>
<proteinExistence type="predicted"/>
<dbReference type="OrthoDB" id="6339427at2759"/>
<dbReference type="AlphaFoldDB" id="A0A9P8I3D4"/>
<organism evidence="1 2">
    <name type="scientific">Glutinoglossum americanum</name>
    <dbReference type="NCBI Taxonomy" id="1670608"/>
    <lineage>
        <taxon>Eukaryota</taxon>
        <taxon>Fungi</taxon>
        <taxon>Dikarya</taxon>
        <taxon>Ascomycota</taxon>
        <taxon>Pezizomycotina</taxon>
        <taxon>Geoglossomycetes</taxon>
        <taxon>Geoglossales</taxon>
        <taxon>Geoglossaceae</taxon>
        <taxon>Glutinoglossum</taxon>
    </lineage>
</organism>
<reference evidence="1" key="1">
    <citation type="submission" date="2021-03" db="EMBL/GenBank/DDBJ databases">
        <title>Comparative genomics and phylogenomic investigation of the class Geoglossomycetes provide insights into ecological specialization and systematics.</title>
        <authorList>
            <person name="Melie T."/>
            <person name="Pirro S."/>
            <person name="Miller A.N."/>
            <person name="Quandt A."/>
        </authorList>
    </citation>
    <scope>NUCLEOTIDE SEQUENCE</scope>
    <source>
        <strain evidence="1">GBOQ0MN5Z8</strain>
    </source>
</reference>
<name>A0A9P8I3D4_9PEZI</name>
<sequence length="122" mass="12995">MAVPQPQAQGLAAGLQANPRMIRNPLLYRRIDQLCGNDENDGDDGDVGRFYNRHHDLSSVVTLDVLKRGALVARNPNAFRAIGGITGPEVAALATEDDAGLMQLARGLKVTLMTTACAAIVQ</sequence>
<accession>A0A9P8I3D4</accession>
<evidence type="ECO:0000313" key="2">
    <source>
        <dbReference type="Proteomes" id="UP000698800"/>
    </source>
</evidence>
<comment type="caution">
    <text evidence="1">The sequence shown here is derived from an EMBL/GenBank/DDBJ whole genome shotgun (WGS) entry which is preliminary data.</text>
</comment>
<keyword evidence="2" id="KW-1185">Reference proteome</keyword>
<protein>
    <submittedName>
        <fullName evidence="1">Uncharacterized protein</fullName>
    </submittedName>
</protein>
<dbReference type="EMBL" id="JAGHQL010000188">
    <property type="protein sequence ID" value="KAH0536661.1"/>
    <property type="molecule type" value="Genomic_DNA"/>
</dbReference>